<dbReference type="GO" id="GO:0016757">
    <property type="term" value="F:glycosyltransferase activity"/>
    <property type="evidence" value="ECO:0007669"/>
    <property type="project" value="UniProtKB-UniRule"/>
</dbReference>
<evidence type="ECO:0000313" key="11">
    <source>
        <dbReference type="Proteomes" id="UP000053660"/>
    </source>
</evidence>
<comment type="subcellular location">
    <subcellularLocation>
        <location evidence="1">Membrane</location>
        <topology evidence="1">Single-pass membrane protein</topology>
    </subcellularLocation>
</comment>
<keyword evidence="4 8" id="KW-0808">Transferase</keyword>
<dbReference type="Proteomes" id="UP000053660">
    <property type="component" value="Unassembled WGS sequence"/>
</dbReference>
<dbReference type="AlphaFoldDB" id="A0A0B1TT26"/>
<keyword evidence="3 8" id="KW-0328">Glycosyltransferase</keyword>
<accession>A0A0B1TT26</accession>
<evidence type="ECO:0000313" key="10">
    <source>
        <dbReference type="EMBL" id="KHJ98997.1"/>
    </source>
</evidence>
<evidence type="ECO:0000256" key="3">
    <source>
        <dbReference type="ARBA" id="ARBA00022676"/>
    </source>
</evidence>
<sequence>MPEPDADTSKSTSSSTRSTAPSSSTAFTTKKTLSEKMPEHIMSCVPFYDFLANNLEKKIGLREASQTNLSLIAAYAYPDYSVVTIEGDGYWGKTAYCRYFDKDWHEISSPVESVVYPAFAVHCCRHPRAAYMGITLTRDGERTPTSDPKYNLSICLAPMYGNETKWLLLTELIEHYKLQGVQHFYLYVKDIDAYSRKLIDDYVKTGEAEAVYFREERDRPGKEWQLVGVEGEETLRKHLPTLVFHNTSVIAPQGHTAKCVLDTRRVVIMWVHYPSLLFPGYIEEHAEKEDAHIRHYRDQYDDNWGKTWIHEVEGFGNFTMTDYPEHLMTPLHQNVKKRLDRVYRKN</sequence>
<keyword evidence="11" id="KW-1185">Reference proteome</keyword>
<gene>
    <name evidence="10" type="ORF">OESDEN_01012</name>
</gene>
<dbReference type="EMBL" id="KN549254">
    <property type="protein sequence ID" value="KHJ98997.1"/>
    <property type="molecule type" value="Genomic_DNA"/>
</dbReference>
<keyword evidence="5" id="KW-0812">Transmembrane</keyword>
<evidence type="ECO:0000256" key="6">
    <source>
        <dbReference type="ARBA" id="ARBA00022989"/>
    </source>
</evidence>
<name>A0A0B1TT26_OESDE</name>
<proteinExistence type="inferred from homology"/>
<comment type="similarity">
    <text evidence="2 8">Belongs to the glycosyltransferase 92 family.</text>
</comment>
<evidence type="ECO:0000256" key="1">
    <source>
        <dbReference type="ARBA" id="ARBA00004167"/>
    </source>
</evidence>
<evidence type="ECO:0000256" key="2">
    <source>
        <dbReference type="ARBA" id="ARBA00007647"/>
    </source>
</evidence>
<dbReference type="GO" id="GO:0016020">
    <property type="term" value="C:membrane"/>
    <property type="evidence" value="ECO:0007669"/>
    <property type="project" value="UniProtKB-SubCell"/>
</dbReference>
<dbReference type="InterPro" id="IPR008166">
    <property type="entry name" value="Glyco_transf_92"/>
</dbReference>
<keyword evidence="7" id="KW-0472">Membrane</keyword>
<dbReference type="PANTHER" id="PTHR21461:SF40">
    <property type="entry name" value="GLYCOSYLTRANSFERASE FAMILY 92 PROTEIN"/>
    <property type="match status" value="1"/>
</dbReference>
<feature type="compositionally biased region" description="Low complexity" evidence="9">
    <location>
        <begin position="9"/>
        <end position="29"/>
    </location>
</feature>
<organism evidence="10 11">
    <name type="scientific">Oesophagostomum dentatum</name>
    <name type="common">Nodular worm</name>
    <dbReference type="NCBI Taxonomy" id="61180"/>
    <lineage>
        <taxon>Eukaryota</taxon>
        <taxon>Metazoa</taxon>
        <taxon>Ecdysozoa</taxon>
        <taxon>Nematoda</taxon>
        <taxon>Chromadorea</taxon>
        <taxon>Rhabditida</taxon>
        <taxon>Rhabditina</taxon>
        <taxon>Rhabditomorpha</taxon>
        <taxon>Strongyloidea</taxon>
        <taxon>Strongylidae</taxon>
        <taxon>Oesophagostomum</taxon>
    </lineage>
</organism>
<evidence type="ECO:0000256" key="8">
    <source>
        <dbReference type="RuleBase" id="RU366017"/>
    </source>
</evidence>
<dbReference type="OrthoDB" id="2526284at2759"/>
<evidence type="ECO:0000256" key="5">
    <source>
        <dbReference type="ARBA" id="ARBA00022692"/>
    </source>
</evidence>
<feature type="region of interest" description="Disordered" evidence="9">
    <location>
        <begin position="1"/>
        <end position="29"/>
    </location>
</feature>
<dbReference type="Pfam" id="PF01697">
    <property type="entry name" value="Glyco_transf_92"/>
    <property type="match status" value="2"/>
</dbReference>
<protein>
    <recommendedName>
        <fullName evidence="8">Glycosyltransferase family 92 protein</fullName>
        <ecNumber evidence="8">2.4.1.-</ecNumber>
    </recommendedName>
</protein>
<evidence type="ECO:0000256" key="7">
    <source>
        <dbReference type="ARBA" id="ARBA00023136"/>
    </source>
</evidence>
<dbReference type="EC" id="2.4.1.-" evidence="8"/>
<evidence type="ECO:0000256" key="9">
    <source>
        <dbReference type="SAM" id="MobiDB-lite"/>
    </source>
</evidence>
<keyword evidence="6" id="KW-1133">Transmembrane helix</keyword>
<evidence type="ECO:0000256" key="4">
    <source>
        <dbReference type="ARBA" id="ARBA00022679"/>
    </source>
</evidence>
<reference evidence="10 11" key="1">
    <citation type="submission" date="2014-03" db="EMBL/GenBank/DDBJ databases">
        <title>Draft genome of the hookworm Oesophagostomum dentatum.</title>
        <authorList>
            <person name="Mitreva M."/>
        </authorList>
    </citation>
    <scope>NUCLEOTIDE SEQUENCE [LARGE SCALE GENOMIC DNA]</scope>
    <source>
        <strain evidence="10 11">OD-Hann</strain>
    </source>
</reference>
<dbReference type="GO" id="GO:0005737">
    <property type="term" value="C:cytoplasm"/>
    <property type="evidence" value="ECO:0007669"/>
    <property type="project" value="TreeGrafter"/>
</dbReference>
<dbReference type="PANTHER" id="PTHR21461">
    <property type="entry name" value="GLYCOSYLTRANSFERASE FAMILY 92 PROTEIN"/>
    <property type="match status" value="1"/>
</dbReference>